<accession>L7VR08</accession>
<gene>
    <name evidence="1" type="ordered locus">Cst_c21430</name>
</gene>
<dbReference type="EMBL" id="CP004044">
    <property type="protein sequence ID" value="AGC69109.1"/>
    <property type="molecule type" value="Genomic_DNA"/>
</dbReference>
<keyword evidence="2" id="KW-1185">Reference proteome</keyword>
<proteinExistence type="predicted"/>
<dbReference type="KEGG" id="css:Cst_c21430"/>
<dbReference type="AlphaFoldDB" id="L7VR08"/>
<dbReference type="PATRIC" id="fig|1121335.3.peg.2147"/>
<sequence length="48" mass="5774">MAFYAGFTGLKFTYKELKQIISQMDKLENEGLKFTYKELKLFYCAFFK</sequence>
<protein>
    <submittedName>
        <fullName evidence="1">Uncharacterized protein</fullName>
    </submittedName>
</protein>
<name>L7VR08_THES1</name>
<dbReference type="Proteomes" id="UP000011220">
    <property type="component" value="Chromosome"/>
</dbReference>
<evidence type="ECO:0000313" key="2">
    <source>
        <dbReference type="Proteomes" id="UP000011220"/>
    </source>
</evidence>
<organism evidence="1 2">
    <name type="scientific">Thermoclostridium stercorarium (strain ATCC 35414 / DSM 8532 / NCIMB 11754)</name>
    <name type="common">Clostridium stercorarium</name>
    <dbReference type="NCBI Taxonomy" id="1121335"/>
    <lineage>
        <taxon>Bacteria</taxon>
        <taxon>Bacillati</taxon>
        <taxon>Bacillota</taxon>
        <taxon>Clostridia</taxon>
        <taxon>Eubacteriales</taxon>
        <taxon>Oscillospiraceae</taxon>
        <taxon>Thermoclostridium</taxon>
    </lineage>
</organism>
<reference evidence="1 2" key="1">
    <citation type="journal article" date="2013" name="Genome Announc.">
        <title>Complete genome sequence of Clostridium stercorarium subsp. stercorarium strain DSM 8532, a thermophilic degrader of plant cell wall fibers.</title>
        <authorList>
            <person name="Poehlein A."/>
            <person name="Zverlov V.V."/>
            <person name="Daniel R."/>
            <person name="Schwarz W.H."/>
            <person name="Liebl W."/>
        </authorList>
    </citation>
    <scope>NUCLEOTIDE SEQUENCE [LARGE SCALE GENOMIC DNA]</scope>
    <source>
        <strain evidence="2">ATCC 35414 / DSM 8532 / NCIMB 11754</strain>
    </source>
</reference>
<evidence type="ECO:0000313" key="1">
    <source>
        <dbReference type="EMBL" id="AGC69109.1"/>
    </source>
</evidence>